<sequence>MINFFEAPTSISTPEEAKKWEKYREKGLFRWQLLIGLLFAPLLCLVCSGLFFLREFFFSDIVLDDWLFSFIVQNLVFFSAGFCIGYIGAKGRWEVLEKNYQAYLKKTKI</sequence>
<dbReference type="EMBL" id="BSOT01000005">
    <property type="protein sequence ID" value="GLR69722.1"/>
    <property type="molecule type" value="Genomic_DNA"/>
</dbReference>
<dbReference type="AlphaFoldDB" id="A0AA37WHB7"/>
<keyword evidence="1" id="KW-0472">Membrane</keyword>
<accession>A0AA37WHB7</accession>
<dbReference type="Proteomes" id="UP001156601">
    <property type="component" value="Unassembled WGS sequence"/>
</dbReference>
<keyword evidence="3" id="KW-1185">Reference proteome</keyword>
<keyword evidence="1" id="KW-0812">Transmembrane</keyword>
<feature type="transmembrane region" description="Helical" evidence="1">
    <location>
        <begin position="28"/>
        <end position="54"/>
    </location>
</feature>
<reference evidence="2" key="2">
    <citation type="submission" date="2023-01" db="EMBL/GenBank/DDBJ databases">
        <title>Draft genome sequence of Agaribacter marinus strain NBRC 110023.</title>
        <authorList>
            <person name="Sun Q."/>
            <person name="Mori K."/>
        </authorList>
    </citation>
    <scope>NUCLEOTIDE SEQUENCE</scope>
    <source>
        <strain evidence="2">NBRC 110023</strain>
    </source>
</reference>
<gene>
    <name evidence="2" type="ORF">GCM10007852_06300</name>
</gene>
<reference evidence="2" key="1">
    <citation type="journal article" date="2014" name="Int. J. Syst. Evol. Microbiol.">
        <title>Complete genome sequence of Corynebacterium casei LMG S-19264T (=DSM 44701T), isolated from a smear-ripened cheese.</title>
        <authorList>
            <consortium name="US DOE Joint Genome Institute (JGI-PGF)"/>
            <person name="Walter F."/>
            <person name="Albersmeier A."/>
            <person name="Kalinowski J."/>
            <person name="Ruckert C."/>
        </authorList>
    </citation>
    <scope>NUCLEOTIDE SEQUENCE</scope>
    <source>
        <strain evidence="2">NBRC 110023</strain>
    </source>
</reference>
<keyword evidence="1" id="KW-1133">Transmembrane helix</keyword>
<organism evidence="2 3">
    <name type="scientific">Agaribacter marinus</name>
    <dbReference type="NCBI Taxonomy" id="1431249"/>
    <lineage>
        <taxon>Bacteria</taxon>
        <taxon>Pseudomonadati</taxon>
        <taxon>Pseudomonadota</taxon>
        <taxon>Gammaproteobacteria</taxon>
        <taxon>Alteromonadales</taxon>
        <taxon>Alteromonadaceae</taxon>
        <taxon>Agaribacter</taxon>
    </lineage>
</organism>
<dbReference type="RefSeq" id="WP_284216034.1">
    <property type="nucleotide sequence ID" value="NZ_BSOT01000005.1"/>
</dbReference>
<protein>
    <submittedName>
        <fullName evidence="2">Uncharacterized protein</fullName>
    </submittedName>
</protein>
<evidence type="ECO:0000313" key="3">
    <source>
        <dbReference type="Proteomes" id="UP001156601"/>
    </source>
</evidence>
<proteinExistence type="predicted"/>
<feature type="transmembrane region" description="Helical" evidence="1">
    <location>
        <begin position="66"/>
        <end position="89"/>
    </location>
</feature>
<evidence type="ECO:0000256" key="1">
    <source>
        <dbReference type="SAM" id="Phobius"/>
    </source>
</evidence>
<name>A0AA37WHB7_9ALTE</name>
<comment type="caution">
    <text evidence="2">The sequence shown here is derived from an EMBL/GenBank/DDBJ whole genome shotgun (WGS) entry which is preliminary data.</text>
</comment>
<evidence type="ECO:0000313" key="2">
    <source>
        <dbReference type="EMBL" id="GLR69722.1"/>
    </source>
</evidence>